<name>A0A0H3DI44_AMYMU</name>
<gene>
    <name evidence="2" type="ordered locus">AMED_8167</name>
</gene>
<evidence type="ECO:0000313" key="3">
    <source>
        <dbReference type="Proteomes" id="UP000000328"/>
    </source>
</evidence>
<dbReference type="OrthoDB" id="5195903at2"/>
<dbReference type="GeneID" id="92875779"/>
<dbReference type="KEGG" id="amd:AMED_8167"/>
<dbReference type="HOGENOM" id="CLU_2010459_0_0_11"/>
<protein>
    <submittedName>
        <fullName evidence="2">Uncharacterized protein</fullName>
    </submittedName>
</protein>
<feature type="signal peptide" evidence="1">
    <location>
        <begin position="1"/>
        <end position="34"/>
    </location>
</feature>
<dbReference type="EMBL" id="CP002000">
    <property type="protein sequence ID" value="ADJ49867.1"/>
    <property type="molecule type" value="Genomic_DNA"/>
</dbReference>
<feature type="chain" id="PRO_5038750105" evidence="1">
    <location>
        <begin position="35"/>
        <end position="123"/>
    </location>
</feature>
<sequence>MKTRPSSARRRSIKVITCASVTAAMLAGPFVLPAAAGPTSRTGPATASCEFPTWQYAANRSGTIRQVAGGEVTGSYSPGDLLNTGMAPNTTGWLTGNFYTAAGRFTGSGAALRDSFNYVRNWC</sequence>
<accession>A0A0H3DI44</accession>
<organism evidence="2 3">
    <name type="scientific">Amycolatopsis mediterranei (strain U-32)</name>
    <dbReference type="NCBI Taxonomy" id="749927"/>
    <lineage>
        <taxon>Bacteria</taxon>
        <taxon>Bacillati</taxon>
        <taxon>Actinomycetota</taxon>
        <taxon>Actinomycetes</taxon>
        <taxon>Pseudonocardiales</taxon>
        <taxon>Pseudonocardiaceae</taxon>
        <taxon>Amycolatopsis</taxon>
    </lineage>
</organism>
<dbReference type="AlphaFoldDB" id="A0A0H3DI44"/>
<proteinExistence type="predicted"/>
<dbReference type="RefSeq" id="WP_013229898.1">
    <property type="nucleotide sequence ID" value="NC_014318.1"/>
</dbReference>
<dbReference type="PATRIC" id="fig|749927.5.peg.8488"/>
<evidence type="ECO:0000313" key="2">
    <source>
        <dbReference type="EMBL" id="ADJ49867.1"/>
    </source>
</evidence>
<keyword evidence="1" id="KW-0732">Signal</keyword>
<reference evidence="2 3" key="1">
    <citation type="journal article" date="2010" name="Cell Res.">
        <title>Complete genome sequence of the rifamycin SV-producing Amycolatopsis mediterranei U32 revealed its genetic characteristics in phylogeny and metabolism.</title>
        <authorList>
            <person name="Zhao W."/>
            <person name="Zhong Y."/>
            <person name="Yuan H."/>
            <person name="Wang J."/>
            <person name="Zheng H."/>
            <person name="Wang Y."/>
            <person name="Cen X."/>
            <person name="Xu F."/>
            <person name="Bai J."/>
            <person name="Han X."/>
            <person name="Lu G."/>
            <person name="Zhu Y."/>
            <person name="Shao Z."/>
            <person name="Yan H."/>
            <person name="Li C."/>
            <person name="Peng N."/>
            <person name="Zhang Z."/>
            <person name="Zhang Y."/>
            <person name="Lin W."/>
            <person name="Fan Y."/>
            <person name="Qin Z."/>
            <person name="Hu Y."/>
            <person name="Zhu B."/>
            <person name="Wang S."/>
            <person name="Ding X."/>
            <person name="Zhao G.P."/>
        </authorList>
    </citation>
    <scope>NUCLEOTIDE SEQUENCE [LARGE SCALE GENOMIC DNA]</scope>
    <source>
        <strain evidence="3">U-32</strain>
    </source>
</reference>
<dbReference type="Proteomes" id="UP000000328">
    <property type="component" value="Chromosome"/>
</dbReference>
<evidence type="ECO:0000256" key="1">
    <source>
        <dbReference type="SAM" id="SignalP"/>
    </source>
</evidence>